<dbReference type="EMBL" id="JAOAOG010000073">
    <property type="protein sequence ID" value="KAJ6250643.1"/>
    <property type="molecule type" value="Genomic_DNA"/>
</dbReference>
<sequence length="221" mass="26015">MTTQLEDPNYKLQLCLALLNLGTRNYLNTSLNGSIKKYPNAHNKYCTSNFENLCLQANLHLQQTKTNQKCVCPQTESNDQKKRHFPKETISEKKLSDFLNQKPKPSWSVRIEMLYLYKPNLLLGWKKGLSNHLKRGDHQLKPPKIIIYKHLLGKVAKLSCKTTCTKEYTKFYKSTSRGIEEYLKRYGYNRQTKYERKKLVFVLSIKESVKDVLKKCDQKRF</sequence>
<dbReference type="Proteomes" id="UP001150062">
    <property type="component" value="Unassembled WGS sequence"/>
</dbReference>
<reference evidence="1" key="1">
    <citation type="submission" date="2022-08" db="EMBL/GenBank/DDBJ databases">
        <title>Novel sulfate-reducing endosymbionts in the free-living metamonad Anaeramoeba.</title>
        <authorList>
            <person name="Jerlstrom-Hultqvist J."/>
            <person name="Cepicka I."/>
            <person name="Gallot-Lavallee L."/>
            <person name="Salas-Leiva D."/>
            <person name="Curtis B.A."/>
            <person name="Zahonova K."/>
            <person name="Pipaliya S."/>
            <person name="Dacks J."/>
            <person name="Roger A.J."/>
        </authorList>
    </citation>
    <scope>NUCLEOTIDE SEQUENCE</scope>
    <source>
        <strain evidence="1">Schooner1</strain>
    </source>
</reference>
<evidence type="ECO:0000313" key="2">
    <source>
        <dbReference type="Proteomes" id="UP001150062"/>
    </source>
</evidence>
<gene>
    <name evidence="1" type="ORF">M0813_15454</name>
</gene>
<proteinExistence type="predicted"/>
<protein>
    <submittedName>
        <fullName evidence="1">Uncharacterized protein</fullName>
    </submittedName>
</protein>
<name>A0ABQ8Z175_9EUKA</name>
<organism evidence="1 2">
    <name type="scientific">Anaeramoeba flamelloides</name>
    <dbReference type="NCBI Taxonomy" id="1746091"/>
    <lineage>
        <taxon>Eukaryota</taxon>
        <taxon>Metamonada</taxon>
        <taxon>Anaeramoebidae</taxon>
        <taxon>Anaeramoeba</taxon>
    </lineage>
</organism>
<keyword evidence="2" id="KW-1185">Reference proteome</keyword>
<evidence type="ECO:0000313" key="1">
    <source>
        <dbReference type="EMBL" id="KAJ6250643.1"/>
    </source>
</evidence>
<accession>A0ABQ8Z175</accession>
<comment type="caution">
    <text evidence="1">The sequence shown here is derived from an EMBL/GenBank/DDBJ whole genome shotgun (WGS) entry which is preliminary data.</text>
</comment>